<reference evidence="1 2" key="1">
    <citation type="submission" date="2024-05" db="EMBL/GenBank/DDBJ databases">
        <title>Genetic variation in Jamaican populations of the coffee berry borer (Hypothenemus hampei).</title>
        <authorList>
            <person name="Errbii M."/>
            <person name="Myrie A."/>
        </authorList>
    </citation>
    <scope>NUCLEOTIDE SEQUENCE [LARGE SCALE GENOMIC DNA]</scope>
    <source>
        <strain evidence="1">JA-Hopewell-2020-01-JO</strain>
        <tissue evidence="1">Whole body</tissue>
    </source>
</reference>
<comment type="caution">
    <text evidence="1">The sequence shown here is derived from an EMBL/GenBank/DDBJ whole genome shotgun (WGS) entry which is preliminary data.</text>
</comment>
<dbReference type="Proteomes" id="UP001566132">
    <property type="component" value="Unassembled WGS sequence"/>
</dbReference>
<evidence type="ECO:0000313" key="2">
    <source>
        <dbReference type="Proteomes" id="UP001566132"/>
    </source>
</evidence>
<gene>
    <name evidence="1" type="ORF">ABEB36_004318</name>
</gene>
<evidence type="ECO:0000313" key="1">
    <source>
        <dbReference type="EMBL" id="KAL1509608.1"/>
    </source>
</evidence>
<name>A0ABD1F634_HYPHA</name>
<keyword evidence="2" id="KW-1185">Reference proteome</keyword>
<dbReference type="EMBL" id="JBDJPC010000003">
    <property type="protein sequence ID" value="KAL1509608.1"/>
    <property type="molecule type" value="Genomic_DNA"/>
</dbReference>
<organism evidence="1 2">
    <name type="scientific">Hypothenemus hampei</name>
    <name type="common">Coffee berry borer</name>
    <dbReference type="NCBI Taxonomy" id="57062"/>
    <lineage>
        <taxon>Eukaryota</taxon>
        <taxon>Metazoa</taxon>
        <taxon>Ecdysozoa</taxon>
        <taxon>Arthropoda</taxon>
        <taxon>Hexapoda</taxon>
        <taxon>Insecta</taxon>
        <taxon>Pterygota</taxon>
        <taxon>Neoptera</taxon>
        <taxon>Endopterygota</taxon>
        <taxon>Coleoptera</taxon>
        <taxon>Polyphaga</taxon>
        <taxon>Cucujiformia</taxon>
        <taxon>Curculionidae</taxon>
        <taxon>Scolytinae</taxon>
        <taxon>Hypothenemus</taxon>
    </lineage>
</organism>
<dbReference type="AlphaFoldDB" id="A0ABD1F634"/>
<accession>A0ABD1F634</accession>
<sequence>MGKINVFGYLQYSYGITVLWHAQKNDPGNLPLLAIYPGVGCALPYGNLSGNLMRNSLNFQLVWAHHLFNHCEQPQSVSMELIDFDFFSNTIFNTLNK</sequence>
<protein>
    <submittedName>
        <fullName evidence="1">Uncharacterized protein</fullName>
    </submittedName>
</protein>
<proteinExistence type="predicted"/>